<dbReference type="PROSITE" id="PS50880">
    <property type="entry name" value="TOPRIM"/>
    <property type="match status" value="1"/>
</dbReference>
<evidence type="ECO:0000313" key="12">
    <source>
        <dbReference type="EMBL" id="MRY11468.1"/>
    </source>
</evidence>
<protein>
    <submittedName>
        <fullName evidence="12">Toprim domain-containing protein</fullName>
    </submittedName>
</protein>
<dbReference type="EMBL" id="WKLP01000010">
    <property type="protein sequence ID" value="MRY11468.1"/>
    <property type="molecule type" value="Genomic_DNA"/>
</dbReference>
<evidence type="ECO:0000256" key="5">
    <source>
        <dbReference type="ARBA" id="ARBA00022705"/>
    </source>
</evidence>
<dbReference type="PANTHER" id="PTHR30313">
    <property type="entry name" value="DNA PRIMASE"/>
    <property type="match status" value="1"/>
</dbReference>
<dbReference type="SMART" id="SM00400">
    <property type="entry name" value="ZnF_CHCC"/>
    <property type="match status" value="1"/>
</dbReference>
<dbReference type="SMART" id="SM00493">
    <property type="entry name" value="TOPRIM"/>
    <property type="match status" value="1"/>
</dbReference>
<dbReference type="GO" id="GO:0005737">
    <property type="term" value="C:cytoplasm"/>
    <property type="evidence" value="ECO:0007669"/>
    <property type="project" value="TreeGrafter"/>
</dbReference>
<dbReference type="InterPro" id="IPR006171">
    <property type="entry name" value="TOPRIM_dom"/>
</dbReference>
<dbReference type="Pfam" id="PF13155">
    <property type="entry name" value="Toprim_2"/>
    <property type="match status" value="1"/>
</dbReference>
<dbReference type="GO" id="GO:0003677">
    <property type="term" value="F:DNA binding"/>
    <property type="evidence" value="ECO:0007669"/>
    <property type="project" value="InterPro"/>
</dbReference>
<dbReference type="PANTHER" id="PTHR30313:SF2">
    <property type="entry name" value="DNA PRIMASE"/>
    <property type="match status" value="1"/>
</dbReference>
<reference evidence="12" key="1">
    <citation type="journal article" date="2019" name="Nat. Med.">
        <title>A library of human gut bacterial isolates paired with longitudinal multiomics data enables mechanistic microbiome research.</title>
        <authorList>
            <person name="Poyet M."/>
            <person name="Groussin M."/>
            <person name="Gibbons S.M."/>
            <person name="Avila-Pacheco J."/>
            <person name="Jiang X."/>
            <person name="Kearney S.M."/>
            <person name="Perrotta A.R."/>
            <person name="Berdy B."/>
            <person name="Zhao S."/>
            <person name="Lieberman T.D."/>
            <person name="Swanson P.K."/>
            <person name="Smith M."/>
            <person name="Roesemann S."/>
            <person name="Alexander J.E."/>
            <person name="Rich S.A."/>
            <person name="Livny J."/>
            <person name="Vlamakis H."/>
            <person name="Clish C."/>
            <person name="Bullock K."/>
            <person name="Deik A."/>
            <person name="Scott J."/>
            <person name="Pierce K.A."/>
            <person name="Xavier R.J."/>
            <person name="Alm E.J."/>
        </authorList>
    </citation>
    <scope>NUCLEOTIDE SEQUENCE</scope>
    <source>
        <strain evidence="12">BIOML-A4</strain>
    </source>
</reference>
<dbReference type="InterPro" id="IPR034151">
    <property type="entry name" value="TOPRIM_DnaG_bac"/>
</dbReference>
<keyword evidence="1" id="KW-0240">DNA-directed RNA polymerase</keyword>
<dbReference type="Gene3D" id="3.90.980.10">
    <property type="entry name" value="DNA primase, catalytic core, N-terminal domain"/>
    <property type="match status" value="1"/>
</dbReference>
<evidence type="ECO:0000259" key="11">
    <source>
        <dbReference type="PROSITE" id="PS50880"/>
    </source>
</evidence>
<dbReference type="Pfam" id="PF01807">
    <property type="entry name" value="Zn_ribbon_DnaG"/>
    <property type="match status" value="1"/>
</dbReference>
<evidence type="ECO:0000256" key="2">
    <source>
        <dbReference type="ARBA" id="ARBA00022515"/>
    </source>
</evidence>
<feature type="compositionally biased region" description="Basic and acidic residues" evidence="10">
    <location>
        <begin position="97"/>
        <end position="106"/>
    </location>
</feature>
<dbReference type="Pfam" id="PF08275">
    <property type="entry name" value="DNAG_N"/>
    <property type="match status" value="1"/>
</dbReference>
<keyword evidence="4" id="KW-0548">Nucleotidyltransferase</keyword>
<dbReference type="SUPFAM" id="SSF56731">
    <property type="entry name" value="DNA primase core"/>
    <property type="match status" value="1"/>
</dbReference>
<evidence type="ECO:0000256" key="10">
    <source>
        <dbReference type="SAM" id="MobiDB-lite"/>
    </source>
</evidence>
<proteinExistence type="predicted"/>
<dbReference type="GO" id="GO:0003899">
    <property type="term" value="F:DNA-directed RNA polymerase activity"/>
    <property type="evidence" value="ECO:0007669"/>
    <property type="project" value="InterPro"/>
</dbReference>
<dbReference type="Gene3D" id="3.90.580.10">
    <property type="entry name" value="Zinc finger, CHC2-type domain"/>
    <property type="match status" value="1"/>
</dbReference>
<dbReference type="InterPro" id="IPR036977">
    <property type="entry name" value="DNA_primase_Znf_CHC2"/>
</dbReference>
<keyword evidence="9" id="KW-0804">Transcription</keyword>
<dbReference type="SUPFAM" id="SSF57783">
    <property type="entry name" value="Zinc beta-ribbon"/>
    <property type="match status" value="1"/>
</dbReference>
<dbReference type="GO" id="GO:0008270">
    <property type="term" value="F:zinc ion binding"/>
    <property type="evidence" value="ECO:0007669"/>
    <property type="project" value="UniProtKB-KW"/>
</dbReference>
<evidence type="ECO:0000256" key="6">
    <source>
        <dbReference type="ARBA" id="ARBA00022723"/>
    </source>
</evidence>
<evidence type="ECO:0000256" key="4">
    <source>
        <dbReference type="ARBA" id="ARBA00022695"/>
    </source>
</evidence>
<dbReference type="GO" id="GO:0000428">
    <property type="term" value="C:DNA-directed RNA polymerase complex"/>
    <property type="evidence" value="ECO:0007669"/>
    <property type="project" value="UniProtKB-KW"/>
</dbReference>
<dbReference type="InterPro" id="IPR002694">
    <property type="entry name" value="Znf_CHC2"/>
</dbReference>
<evidence type="ECO:0000256" key="8">
    <source>
        <dbReference type="ARBA" id="ARBA00022833"/>
    </source>
</evidence>
<comment type="caution">
    <text evidence="12">The sequence shown here is derived from an EMBL/GenBank/DDBJ whole genome shotgun (WGS) entry which is preliminary data.</text>
</comment>
<dbReference type="InterPro" id="IPR037068">
    <property type="entry name" value="DNA_primase_core_N_sf"/>
</dbReference>
<feature type="domain" description="Toprim" evidence="11">
    <location>
        <begin position="221"/>
        <end position="303"/>
    </location>
</feature>
<evidence type="ECO:0000256" key="1">
    <source>
        <dbReference type="ARBA" id="ARBA00022478"/>
    </source>
</evidence>
<gene>
    <name evidence="12" type="ORF">GKE01_08300</name>
</gene>
<dbReference type="RefSeq" id="WP_010802717.1">
    <property type="nucleotide sequence ID" value="NZ_CAMQVO010000041.1"/>
</dbReference>
<organism evidence="12">
    <name type="scientific">Parabacteroides goldsteinii</name>
    <dbReference type="NCBI Taxonomy" id="328812"/>
    <lineage>
        <taxon>Bacteria</taxon>
        <taxon>Pseudomonadati</taxon>
        <taxon>Bacteroidota</taxon>
        <taxon>Bacteroidia</taxon>
        <taxon>Bacteroidales</taxon>
        <taxon>Tannerellaceae</taxon>
        <taxon>Parabacteroides</taxon>
    </lineage>
</organism>
<keyword evidence="6" id="KW-0479">Metal-binding</keyword>
<keyword evidence="7" id="KW-0863">Zinc-finger</keyword>
<dbReference type="AlphaFoldDB" id="A0A6G1ZCG0"/>
<feature type="region of interest" description="Disordered" evidence="10">
    <location>
        <begin position="88"/>
        <end position="112"/>
    </location>
</feature>
<keyword evidence="8" id="KW-0862">Zinc</keyword>
<dbReference type="Gene3D" id="3.40.1360.10">
    <property type="match status" value="1"/>
</dbReference>
<dbReference type="InterPro" id="IPR050219">
    <property type="entry name" value="DnaG_primase"/>
</dbReference>
<evidence type="ECO:0000256" key="3">
    <source>
        <dbReference type="ARBA" id="ARBA00022679"/>
    </source>
</evidence>
<evidence type="ECO:0000256" key="9">
    <source>
        <dbReference type="ARBA" id="ARBA00023163"/>
    </source>
</evidence>
<dbReference type="CDD" id="cd03364">
    <property type="entry name" value="TOPRIM_DnaG_primases"/>
    <property type="match status" value="1"/>
</dbReference>
<dbReference type="GO" id="GO:1990077">
    <property type="term" value="C:primosome complex"/>
    <property type="evidence" value="ECO:0007669"/>
    <property type="project" value="UniProtKB-KW"/>
</dbReference>
<name>A0A6G1ZCG0_9BACT</name>
<dbReference type="InterPro" id="IPR013264">
    <property type="entry name" value="DNAG_N"/>
</dbReference>
<keyword evidence="5" id="KW-0235">DNA replication</keyword>
<accession>A0A6G1ZCG0</accession>
<dbReference type="GO" id="GO:0006269">
    <property type="term" value="P:DNA replication, synthesis of primer"/>
    <property type="evidence" value="ECO:0007669"/>
    <property type="project" value="UniProtKB-KW"/>
</dbReference>
<keyword evidence="2" id="KW-0639">Primosome</keyword>
<evidence type="ECO:0000256" key="7">
    <source>
        <dbReference type="ARBA" id="ARBA00022771"/>
    </source>
</evidence>
<sequence>MNTEQLKAANPIEQVAARYTTLYRAGSNYKILCPFHDDHHPSLMLHVGKQFFKCHACGAGGDVIKLVMGLEKCSFTKAVSIISSETVTHPLPPPLSPDKKRKDTPDTKSSLSQNLQFKNLLLPYASGHSELSPTWLDFEVGLAPAFVPEAFKAMRSRLIFPIYDEKGILTGFGARRIDNAPLDTSHTQSPKYINSANNGLFDKSRTLYGIHRAAEAIRREGFAFVVEGYKDVLAMHAAGFCNTVGLCGTALADGQADILSRHTTRLHLLLDGDRPGQDAAEKIATERKRLFSIHCTSIPGGEDPDELFRRLGKARFRTYLHHLTATSSLAARRLLGYCIRHPAMASLLEQMLEADDMRFADSDYTDLLHCQALQEEVPEELEVFASYLESLLPDLFPPLPDLPGVPEEMTEEGTRVVPEVMLRTLVTEYYEEKIICEARQLCRQVQSHSTEHRPTLLHNLHKQLYRLSQVTCEAKRTVAVDERWF</sequence>
<keyword evidence="3" id="KW-0808">Transferase</keyword>